<protein>
    <submittedName>
        <fullName evidence="2">Uncharacterized protein</fullName>
    </submittedName>
</protein>
<dbReference type="GeneID" id="7832459"/>
<accession>I7MLZ1</accession>
<dbReference type="InterPro" id="IPR011992">
    <property type="entry name" value="EF-hand-dom_pair"/>
</dbReference>
<dbReference type="AlphaFoldDB" id="I7MLZ1"/>
<dbReference type="PROSITE" id="PS00018">
    <property type="entry name" value="EF_HAND_1"/>
    <property type="match status" value="1"/>
</dbReference>
<dbReference type="InterPro" id="IPR018247">
    <property type="entry name" value="EF_Hand_1_Ca_BS"/>
</dbReference>
<dbReference type="SUPFAM" id="SSF47473">
    <property type="entry name" value="EF-hand"/>
    <property type="match status" value="1"/>
</dbReference>
<proteinExistence type="predicted"/>
<dbReference type="EMBL" id="GG662472">
    <property type="protein sequence ID" value="EAS03655.2"/>
    <property type="molecule type" value="Genomic_DNA"/>
</dbReference>
<dbReference type="Proteomes" id="UP000009168">
    <property type="component" value="Unassembled WGS sequence"/>
</dbReference>
<keyword evidence="3" id="KW-1185">Reference proteome</keyword>
<dbReference type="OrthoDB" id="298865at2759"/>
<gene>
    <name evidence="2" type="ORF">TTHERM_00473170</name>
</gene>
<keyword evidence="1" id="KW-0106">Calcium</keyword>
<dbReference type="InParanoid" id="I7MLZ1"/>
<organism evidence="2 3">
    <name type="scientific">Tetrahymena thermophila (strain SB210)</name>
    <dbReference type="NCBI Taxonomy" id="312017"/>
    <lineage>
        <taxon>Eukaryota</taxon>
        <taxon>Sar</taxon>
        <taxon>Alveolata</taxon>
        <taxon>Ciliophora</taxon>
        <taxon>Intramacronucleata</taxon>
        <taxon>Oligohymenophorea</taxon>
        <taxon>Hymenostomatida</taxon>
        <taxon>Tetrahymenina</taxon>
        <taxon>Tetrahymenidae</taxon>
        <taxon>Tetrahymena</taxon>
    </lineage>
</organism>
<dbReference type="RefSeq" id="XP_001023900.2">
    <property type="nucleotide sequence ID" value="XM_001023900.2"/>
</dbReference>
<evidence type="ECO:0000256" key="1">
    <source>
        <dbReference type="ARBA" id="ARBA00022837"/>
    </source>
</evidence>
<evidence type="ECO:0000313" key="3">
    <source>
        <dbReference type="Proteomes" id="UP000009168"/>
    </source>
</evidence>
<evidence type="ECO:0000313" key="2">
    <source>
        <dbReference type="EMBL" id="EAS03655.2"/>
    </source>
</evidence>
<sequence length="242" mass="28514">MYESVFQIKKYQVNFSKKKNKYLQNLLKKAQMNQNKPYQKVVKRASQEQYQMTFKNLKDLAPTGILDFQFFQKAEKDGQISVQYNQINQLFQNIENAKKFQQNPQDYQPNQYQEDSNSKLKLSDLKHRISVLNPSYPVNDLNTLFQGRQDITAKDMFELLKDNEMLEDFDPVQEALNQFINPNGEIDLEKVSATMSQLGYGELDKKDKEILKECLDIDKDNKITDKDFKEVASYINKKKYLS</sequence>
<reference evidence="3" key="1">
    <citation type="journal article" date="2006" name="PLoS Biol.">
        <title>Macronuclear genome sequence of the ciliate Tetrahymena thermophila, a model eukaryote.</title>
        <authorList>
            <person name="Eisen J.A."/>
            <person name="Coyne R.S."/>
            <person name="Wu M."/>
            <person name="Wu D."/>
            <person name="Thiagarajan M."/>
            <person name="Wortman J.R."/>
            <person name="Badger J.H."/>
            <person name="Ren Q."/>
            <person name="Amedeo P."/>
            <person name="Jones K.M."/>
            <person name="Tallon L.J."/>
            <person name="Delcher A.L."/>
            <person name="Salzberg S.L."/>
            <person name="Silva J.C."/>
            <person name="Haas B.J."/>
            <person name="Majoros W.H."/>
            <person name="Farzad M."/>
            <person name="Carlton J.M."/>
            <person name="Smith R.K. Jr."/>
            <person name="Garg J."/>
            <person name="Pearlman R.E."/>
            <person name="Karrer K.M."/>
            <person name="Sun L."/>
            <person name="Manning G."/>
            <person name="Elde N.C."/>
            <person name="Turkewitz A.P."/>
            <person name="Asai D.J."/>
            <person name="Wilkes D.E."/>
            <person name="Wang Y."/>
            <person name="Cai H."/>
            <person name="Collins K."/>
            <person name="Stewart B.A."/>
            <person name="Lee S.R."/>
            <person name="Wilamowska K."/>
            <person name="Weinberg Z."/>
            <person name="Ruzzo W.L."/>
            <person name="Wloga D."/>
            <person name="Gaertig J."/>
            <person name="Frankel J."/>
            <person name="Tsao C.-C."/>
            <person name="Gorovsky M.A."/>
            <person name="Keeling P.J."/>
            <person name="Waller R.F."/>
            <person name="Patron N.J."/>
            <person name="Cherry J.M."/>
            <person name="Stover N.A."/>
            <person name="Krieger C.J."/>
            <person name="del Toro C."/>
            <person name="Ryder H.F."/>
            <person name="Williamson S.C."/>
            <person name="Barbeau R.A."/>
            <person name="Hamilton E.P."/>
            <person name="Orias E."/>
        </authorList>
    </citation>
    <scope>NUCLEOTIDE SEQUENCE [LARGE SCALE GENOMIC DNA]</scope>
    <source>
        <strain evidence="3">SB210</strain>
    </source>
</reference>
<dbReference type="STRING" id="312017.I7MLZ1"/>
<dbReference type="KEGG" id="tet:TTHERM_00473170"/>
<name>I7MLZ1_TETTS</name>